<sequence length="138" mass="15416">MRLIILILIFTSSCVSAHEKEGSYFISVTKITNPVNDLGKASLWYAKVLHLEPEDQDDKSVKFKVGDVELVFTKSSERYPPQSAVIYWQVEDVEQDLARLLKLGATLKKPLTINFSGKKEAVVTDPFGNVIGISELTD</sequence>
<keyword evidence="1" id="KW-0732">Signal</keyword>
<dbReference type="PROSITE" id="PS51819">
    <property type="entry name" value="VOC"/>
    <property type="match status" value="1"/>
</dbReference>
<feature type="domain" description="VOC" evidence="2">
    <location>
        <begin position="27"/>
        <end position="136"/>
    </location>
</feature>
<dbReference type="InterPro" id="IPR029068">
    <property type="entry name" value="Glyas_Bleomycin-R_OHBP_Dase"/>
</dbReference>
<dbReference type="InterPro" id="IPR037523">
    <property type="entry name" value="VOC_core"/>
</dbReference>
<accession>A0A285JHS1</accession>
<dbReference type="SUPFAM" id="SSF54593">
    <property type="entry name" value="Glyoxalase/Bleomycin resistance protein/Dihydroxybiphenyl dioxygenase"/>
    <property type="match status" value="1"/>
</dbReference>
<protein>
    <submittedName>
        <fullName evidence="3">Glyoxalase/Bleomycin resistance protein/Dioxygenase superfamily protein</fullName>
    </submittedName>
</protein>
<keyword evidence="4" id="KW-1185">Reference proteome</keyword>
<dbReference type="Proteomes" id="UP000219353">
    <property type="component" value="Unassembled WGS sequence"/>
</dbReference>
<dbReference type="RefSeq" id="WP_170949040.1">
    <property type="nucleotide sequence ID" value="NZ_OBEB01000008.1"/>
</dbReference>
<keyword evidence="3" id="KW-0223">Dioxygenase</keyword>
<dbReference type="EMBL" id="OBEB01000008">
    <property type="protein sequence ID" value="SNY58671.1"/>
    <property type="molecule type" value="Genomic_DNA"/>
</dbReference>
<dbReference type="GO" id="GO:0051213">
    <property type="term" value="F:dioxygenase activity"/>
    <property type="evidence" value="ECO:0007669"/>
    <property type="project" value="UniProtKB-KW"/>
</dbReference>
<feature type="signal peptide" evidence="1">
    <location>
        <begin position="1"/>
        <end position="17"/>
    </location>
</feature>
<feature type="chain" id="PRO_5012086302" evidence="1">
    <location>
        <begin position="18"/>
        <end position="138"/>
    </location>
</feature>
<evidence type="ECO:0000313" key="4">
    <source>
        <dbReference type="Proteomes" id="UP000219353"/>
    </source>
</evidence>
<evidence type="ECO:0000259" key="2">
    <source>
        <dbReference type="PROSITE" id="PS51819"/>
    </source>
</evidence>
<dbReference type="Gene3D" id="3.10.180.10">
    <property type="entry name" value="2,3-Dihydroxybiphenyl 1,2-Dioxygenase, domain 1"/>
    <property type="match status" value="1"/>
</dbReference>
<proteinExistence type="predicted"/>
<gene>
    <name evidence="3" type="ORF">SAMN06297280_3460</name>
</gene>
<evidence type="ECO:0000313" key="3">
    <source>
        <dbReference type="EMBL" id="SNY58671.1"/>
    </source>
</evidence>
<dbReference type="Pfam" id="PF00903">
    <property type="entry name" value="Glyoxalase"/>
    <property type="match status" value="1"/>
</dbReference>
<reference evidence="4" key="1">
    <citation type="submission" date="2017-09" db="EMBL/GenBank/DDBJ databases">
        <authorList>
            <person name="Varghese N."/>
            <person name="Submissions S."/>
        </authorList>
    </citation>
    <scope>NUCLEOTIDE SEQUENCE [LARGE SCALE GENOMIC DNA]</scope>
    <source>
        <strain evidence="4">CGMCC 1.12461</strain>
    </source>
</reference>
<keyword evidence="3" id="KW-0560">Oxidoreductase</keyword>
<name>A0A285JHS1_9GAMM</name>
<dbReference type="InterPro" id="IPR004360">
    <property type="entry name" value="Glyas_Fos-R_dOase_dom"/>
</dbReference>
<evidence type="ECO:0000256" key="1">
    <source>
        <dbReference type="SAM" id="SignalP"/>
    </source>
</evidence>
<dbReference type="AlphaFoldDB" id="A0A285JHS1"/>
<organism evidence="3 4">
    <name type="scientific">Arsukibacterium tuosuense</name>
    <dbReference type="NCBI Taxonomy" id="1323745"/>
    <lineage>
        <taxon>Bacteria</taxon>
        <taxon>Pseudomonadati</taxon>
        <taxon>Pseudomonadota</taxon>
        <taxon>Gammaproteobacteria</taxon>
        <taxon>Chromatiales</taxon>
        <taxon>Chromatiaceae</taxon>
        <taxon>Arsukibacterium</taxon>
    </lineage>
</organism>